<feature type="domain" description="Nucleoside phosphorylase" evidence="3">
    <location>
        <begin position="30"/>
        <end position="211"/>
    </location>
</feature>
<dbReference type="PANTHER" id="PTHR46832">
    <property type="entry name" value="5'-METHYLTHIOADENOSINE/S-ADENOSYLHOMOCYSTEINE NUCLEOSIDASE"/>
    <property type="match status" value="1"/>
</dbReference>
<sequence>MYKKILVMTAVDAEKEAVMRGIRGDRRFEVLAAGVGPVAAAVSTAIALASSSAAGGYDLVVSAGIGGGFVDEAPIGSIVVASEVIAADLGAETPEGFAGVDKLGFGTNRIPVEENMSCLLVETLRAAGLTAGYGAILTLSTVTGTAETAAMLAERIPGAAAEAMEGYGVASAAHRQGIPFIEIRAISNAVGPRDKAAWRIGDALAALEAASTYLSEVTS</sequence>
<dbReference type="GO" id="GO:0009234">
    <property type="term" value="P:menaquinone biosynthetic process"/>
    <property type="evidence" value="ECO:0007669"/>
    <property type="project" value="UniProtKB-UniRule"/>
</dbReference>
<dbReference type="SUPFAM" id="SSF53167">
    <property type="entry name" value="Purine and uridine phosphorylases"/>
    <property type="match status" value="1"/>
</dbReference>
<dbReference type="EMBL" id="SOMN01000036">
    <property type="protein sequence ID" value="TFE23309.1"/>
    <property type="molecule type" value="Genomic_DNA"/>
</dbReference>
<comment type="similarity">
    <text evidence="1">Belongs to the PNP/UDP phosphorylase family. Futalosine hydrolase subfamily.</text>
</comment>
<keyword evidence="1" id="KW-0474">Menaquinone biosynthesis</keyword>
<dbReference type="NCBIfam" id="TIGR03664">
    <property type="entry name" value="fut_nucase"/>
    <property type="match status" value="1"/>
</dbReference>
<gene>
    <name evidence="1" type="primary">mqnB</name>
    <name evidence="4" type="ORF">E2980_19580</name>
</gene>
<accession>A0A4Y8LSG7</accession>
<evidence type="ECO:0000259" key="3">
    <source>
        <dbReference type="Pfam" id="PF01048"/>
    </source>
</evidence>
<dbReference type="GO" id="GO:0019284">
    <property type="term" value="P:L-methionine salvage from S-adenosylmethionine"/>
    <property type="evidence" value="ECO:0007669"/>
    <property type="project" value="TreeGrafter"/>
</dbReference>
<reference evidence="4 5" key="1">
    <citation type="submission" date="2019-03" db="EMBL/GenBank/DDBJ databases">
        <title>Cohnella endophytica sp. nov., a novel endophytic bacterium isolated from bark of Sonneratia apetala.</title>
        <authorList>
            <person name="Tuo L."/>
        </authorList>
    </citation>
    <scope>NUCLEOTIDE SEQUENCE [LARGE SCALE GENOMIC DNA]</scope>
    <source>
        <strain evidence="4 5">CCTCC AB 208254</strain>
    </source>
</reference>
<comment type="pathway">
    <text evidence="1">Quinol/quinone metabolism; menaquinone biosynthesis.</text>
</comment>
<evidence type="ECO:0000313" key="4">
    <source>
        <dbReference type="EMBL" id="TFE23309.1"/>
    </source>
</evidence>
<dbReference type="InterPro" id="IPR019963">
    <property type="entry name" value="FL_hydrolase_MqnB"/>
</dbReference>
<dbReference type="NCBIfam" id="NF006087">
    <property type="entry name" value="PRK08236.1"/>
    <property type="match status" value="1"/>
</dbReference>
<comment type="catalytic activity">
    <reaction evidence="1">
        <text>futalosine + H2O = dehypoxanthine futalosine + hypoxanthine</text>
        <dbReference type="Rhea" id="RHEA:25904"/>
        <dbReference type="ChEBI" id="CHEBI:15377"/>
        <dbReference type="ChEBI" id="CHEBI:17368"/>
        <dbReference type="ChEBI" id="CHEBI:58863"/>
        <dbReference type="ChEBI" id="CHEBI:58864"/>
        <dbReference type="EC" id="3.2.2.26"/>
    </reaction>
</comment>
<keyword evidence="1 4" id="KW-0378">Hydrolase</keyword>
<dbReference type="InterPro" id="IPR035994">
    <property type="entry name" value="Nucleoside_phosphorylase_sf"/>
</dbReference>
<dbReference type="OrthoDB" id="9788270at2"/>
<keyword evidence="5" id="KW-1185">Reference proteome</keyword>
<proteinExistence type="inferred from homology"/>
<evidence type="ECO:0000256" key="2">
    <source>
        <dbReference type="NCBIfam" id="TIGR03664"/>
    </source>
</evidence>
<dbReference type="Proteomes" id="UP000297900">
    <property type="component" value="Unassembled WGS sequence"/>
</dbReference>
<dbReference type="Gene3D" id="3.40.50.1580">
    <property type="entry name" value="Nucleoside phosphorylase domain"/>
    <property type="match status" value="1"/>
</dbReference>
<dbReference type="CDD" id="cd17766">
    <property type="entry name" value="futalosine_nucleosidase_MqnB"/>
    <property type="match status" value="1"/>
</dbReference>
<dbReference type="RefSeq" id="WP_135153937.1">
    <property type="nucleotide sequence ID" value="NZ_SOMN01000036.1"/>
</dbReference>
<protein>
    <recommendedName>
        <fullName evidence="1 2">Futalosine hydrolase</fullName>
        <shortName evidence="1">FL hydrolase</shortName>
        <ecNumber evidence="1 2">3.2.2.26</ecNumber>
    </recommendedName>
    <alternativeName>
        <fullName evidence="1">Futalosine nucleosidase</fullName>
    </alternativeName>
    <alternativeName>
        <fullName evidence="1">Menaquinone biosynthetic enzyme MqnB</fullName>
    </alternativeName>
</protein>
<dbReference type="GO" id="GO:0008782">
    <property type="term" value="F:adenosylhomocysteine nucleosidase activity"/>
    <property type="evidence" value="ECO:0007669"/>
    <property type="project" value="TreeGrafter"/>
</dbReference>
<name>A0A4Y8LSG7_9BACL</name>
<comment type="caution">
    <text evidence="4">The sequence shown here is derived from an EMBL/GenBank/DDBJ whole genome shotgun (WGS) entry which is preliminary data.</text>
</comment>
<dbReference type="HAMAP" id="MF_00991">
    <property type="entry name" value="MqnB"/>
    <property type="match status" value="1"/>
</dbReference>
<dbReference type="GO" id="GO:0009116">
    <property type="term" value="P:nucleoside metabolic process"/>
    <property type="evidence" value="ECO:0007669"/>
    <property type="project" value="InterPro"/>
</dbReference>
<dbReference type="Pfam" id="PF01048">
    <property type="entry name" value="PNP_UDP_1"/>
    <property type="match status" value="1"/>
</dbReference>
<organism evidence="4 5">
    <name type="scientific">Cohnella luojiensis</name>
    <dbReference type="NCBI Taxonomy" id="652876"/>
    <lineage>
        <taxon>Bacteria</taxon>
        <taxon>Bacillati</taxon>
        <taxon>Bacillota</taxon>
        <taxon>Bacilli</taxon>
        <taxon>Bacillales</taxon>
        <taxon>Paenibacillaceae</taxon>
        <taxon>Cohnella</taxon>
    </lineage>
</organism>
<evidence type="ECO:0000256" key="1">
    <source>
        <dbReference type="HAMAP-Rule" id="MF_00991"/>
    </source>
</evidence>
<dbReference type="GO" id="GO:0008930">
    <property type="term" value="F:methylthioadenosine nucleosidase activity"/>
    <property type="evidence" value="ECO:0007669"/>
    <property type="project" value="TreeGrafter"/>
</dbReference>
<dbReference type="GO" id="GO:0005829">
    <property type="term" value="C:cytosol"/>
    <property type="evidence" value="ECO:0007669"/>
    <property type="project" value="TreeGrafter"/>
</dbReference>
<dbReference type="InterPro" id="IPR000845">
    <property type="entry name" value="Nucleoside_phosphorylase_d"/>
</dbReference>
<evidence type="ECO:0000313" key="5">
    <source>
        <dbReference type="Proteomes" id="UP000297900"/>
    </source>
</evidence>
<dbReference type="AlphaFoldDB" id="A0A4Y8LSG7"/>
<dbReference type="PANTHER" id="PTHR46832:SF2">
    <property type="entry name" value="FUTALOSINE HYDROLASE"/>
    <property type="match status" value="1"/>
</dbReference>
<dbReference type="EC" id="3.2.2.26" evidence="1 2"/>
<keyword evidence="4" id="KW-0326">Glycosidase</keyword>
<comment type="function">
    <text evidence="1">Catalyzes the hydrolysis of futalosine (FL) to dehypoxanthine futalosine (DHFL) and hypoxanthine, a step in the biosynthesis of menaquinone (MK, vitamin K2).</text>
</comment>
<dbReference type="UniPathway" id="UPA00079"/>